<evidence type="ECO:0000256" key="1">
    <source>
        <dbReference type="SAM" id="SignalP"/>
    </source>
</evidence>
<dbReference type="EMBL" id="BMML01000018">
    <property type="protein sequence ID" value="GGN29785.1"/>
    <property type="molecule type" value="Genomic_DNA"/>
</dbReference>
<reference evidence="2" key="1">
    <citation type="journal article" date="2014" name="Int. J. Syst. Evol. Microbiol.">
        <title>Complete genome sequence of Corynebacterium casei LMG S-19264T (=DSM 44701T), isolated from a smear-ripened cheese.</title>
        <authorList>
            <consortium name="US DOE Joint Genome Institute (JGI-PGF)"/>
            <person name="Walter F."/>
            <person name="Albersmeier A."/>
            <person name="Kalinowski J."/>
            <person name="Ruckert C."/>
        </authorList>
    </citation>
    <scope>NUCLEOTIDE SEQUENCE</scope>
    <source>
        <strain evidence="2">CGMCC 4.7110</strain>
    </source>
</reference>
<accession>A0A918CUK9</accession>
<name>A0A918CUK9_9ACTN</name>
<gene>
    <name evidence="2" type="ORF">GCM10011578_066410</name>
</gene>
<feature type="signal peptide" evidence="1">
    <location>
        <begin position="1"/>
        <end position="34"/>
    </location>
</feature>
<proteinExistence type="predicted"/>
<dbReference type="Proteomes" id="UP000653411">
    <property type="component" value="Unassembled WGS sequence"/>
</dbReference>
<organism evidence="2 3">
    <name type="scientific">Streptomyces fuscichromogenes</name>
    <dbReference type="NCBI Taxonomy" id="1324013"/>
    <lineage>
        <taxon>Bacteria</taxon>
        <taxon>Bacillati</taxon>
        <taxon>Actinomycetota</taxon>
        <taxon>Actinomycetes</taxon>
        <taxon>Kitasatosporales</taxon>
        <taxon>Streptomycetaceae</taxon>
        <taxon>Streptomyces</taxon>
    </lineage>
</organism>
<protein>
    <recommendedName>
        <fullName evidence="4">Secreted protein</fullName>
    </recommendedName>
</protein>
<reference evidence="2" key="2">
    <citation type="submission" date="2020-09" db="EMBL/GenBank/DDBJ databases">
        <authorList>
            <person name="Sun Q."/>
            <person name="Zhou Y."/>
        </authorList>
    </citation>
    <scope>NUCLEOTIDE SEQUENCE</scope>
    <source>
        <strain evidence="2">CGMCC 4.7110</strain>
    </source>
</reference>
<comment type="caution">
    <text evidence="2">The sequence shown here is derived from an EMBL/GenBank/DDBJ whole genome shotgun (WGS) entry which is preliminary data.</text>
</comment>
<keyword evidence="3" id="KW-1185">Reference proteome</keyword>
<dbReference type="RefSeq" id="WP_189266576.1">
    <property type="nucleotide sequence ID" value="NZ_BMML01000018.1"/>
</dbReference>
<keyword evidence="1" id="KW-0732">Signal</keyword>
<feature type="chain" id="PRO_5037870857" description="Secreted protein" evidence="1">
    <location>
        <begin position="35"/>
        <end position="155"/>
    </location>
</feature>
<dbReference type="AlphaFoldDB" id="A0A918CUK9"/>
<evidence type="ECO:0000313" key="3">
    <source>
        <dbReference type="Proteomes" id="UP000653411"/>
    </source>
</evidence>
<sequence>MQALKFFQFNRSRAVAIVSVLAIAGIASPTPAYAGPNCSIAGCSSTYNDTGATATALFNWCTSSGSTGDATTTRPSCSSDGVAQKQYLLLGHEHTPENQDWDVLQIDAGWCYKVYFDSITNFTRTYDRRGKTTEWVKIADYADAHIQGQSNTTCP</sequence>
<evidence type="ECO:0000313" key="2">
    <source>
        <dbReference type="EMBL" id="GGN29785.1"/>
    </source>
</evidence>
<evidence type="ECO:0008006" key="4">
    <source>
        <dbReference type="Google" id="ProtNLM"/>
    </source>
</evidence>